<keyword evidence="1" id="KW-0175">Coiled coil</keyword>
<protein>
    <submittedName>
        <fullName evidence="3">Little elongation complex subunit 2</fullName>
    </submittedName>
</protein>
<evidence type="ECO:0000256" key="2">
    <source>
        <dbReference type="SAM" id="MobiDB-lite"/>
    </source>
</evidence>
<feature type="region of interest" description="Disordered" evidence="2">
    <location>
        <begin position="566"/>
        <end position="587"/>
    </location>
</feature>
<gene>
    <name evidence="3" type="primary">Ice2</name>
    <name evidence="3" type="ORF">GWK47_036962</name>
</gene>
<keyword evidence="4" id="KW-1185">Reference proteome</keyword>
<feature type="compositionally biased region" description="Polar residues" evidence="2">
    <location>
        <begin position="523"/>
        <end position="534"/>
    </location>
</feature>
<organism evidence="3 4">
    <name type="scientific">Chionoecetes opilio</name>
    <name type="common">Atlantic snow crab</name>
    <name type="synonym">Cancer opilio</name>
    <dbReference type="NCBI Taxonomy" id="41210"/>
    <lineage>
        <taxon>Eukaryota</taxon>
        <taxon>Metazoa</taxon>
        <taxon>Ecdysozoa</taxon>
        <taxon>Arthropoda</taxon>
        <taxon>Crustacea</taxon>
        <taxon>Multicrustacea</taxon>
        <taxon>Malacostraca</taxon>
        <taxon>Eumalacostraca</taxon>
        <taxon>Eucarida</taxon>
        <taxon>Decapoda</taxon>
        <taxon>Pleocyemata</taxon>
        <taxon>Brachyura</taxon>
        <taxon>Eubrachyura</taxon>
        <taxon>Majoidea</taxon>
        <taxon>Majidae</taxon>
        <taxon>Chionoecetes</taxon>
    </lineage>
</organism>
<dbReference type="Proteomes" id="UP000770661">
    <property type="component" value="Unassembled WGS sequence"/>
</dbReference>
<dbReference type="GO" id="GO:0042795">
    <property type="term" value="P:snRNA transcription by RNA polymerase II"/>
    <property type="evidence" value="ECO:0007669"/>
    <property type="project" value="TreeGrafter"/>
</dbReference>
<evidence type="ECO:0000256" key="1">
    <source>
        <dbReference type="SAM" id="Coils"/>
    </source>
</evidence>
<accession>A0A8J4YM37</accession>
<evidence type="ECO:0000313" key="4">
    <source>
        <dbReference type="Proteomes" id="UP000770661"/>
    </source>
</evidence>
<feature type="region of interest" description="Disordered" evidence="2">
    <location>
        <begin position="440"/>
        <end position="534"/>
    </location>
</feature>
<dbReference type="OrthoDB" id="6361816at2759"/>
<evidence type="ECO:0000313" key="3">
    <source>
        <dbReference type="EMBL" id="KAG0726264.1"/>
    </source>
</evidence>
<feature type="region of interest" description="Disordered" evidence="2">
    <location>
        <begin position="674"/>
        <end position="701"/>
    </location>
</feature>
<feature type="coiled-coil region" evidence="1">
    <location>
        <begin position="45"/>
        <end position="79"/>
    </location>
</feature>
<sequence>MKIDERRGDTRIREKCSEYCSLFAADGVPNNIREDPHVAEIIRLSDEELNDIAQTQIQRENQRKEEEKNKEEKGKLEQKIKTKLDSKVDEIFDEKAFYLRKQCPVKIPFKSTLSHEEHDAYLRVFLKIKEKPVMTLRQTAEYKHYLSLQHRVYEEQSNFMQFSHQVATLQLKNYNTVPEVITNYIDEYVEHRCKRALKYKEHYITEQQVPIRPQDPKRHFSKLSFTHIGHLLSLGTLPQFKIPYKCKLHELKIDDTVSKRERLSRSVTHDKNALTDTPVSVDRNAEYLAQQHQANIVISTSALKVLADNHGPNFDKEWDIPVEVKSYSVKDPDGRQIQHRVVYIDKPLPKKTWTPLEKQQLFFKKAFLATFTEIKQSKKFRLHPPPLFHYSEPDQGGCVGDAADAASRTVTKYDDDFFSLSHTTDTDVFGDESVGKTELITRTKNRKMNKKGIRTSPSTTKLSRSKAGKPQPPEGRAQDGKGNSNKRPQQLEVRDILPKAETTKNDDVTRTSEHFLNSEKYSKNQCSSDKGSTVNTCMTKKAGKQETSKNNSRDFLEDLLSMQGSLLKPLPTQGDEAEDQKDEASKSNKIPLRPWTNKLSTKWETLFEPHVCKYWTGKNVHYQLFSLGPDASQPTNSLWPMRVLVRSNLHGRSHFKFDKVVNVKGALTAAGRRYPRLTGTNGAGKEKTRERGEEEESGVEE</sequence>
<dbReference type="PANTHER" id="PTHR14633:SF3">
    <property type="entry name" value="LITTLE ELONGATION COMPLEX SUBUNIT 2"/>
    <property type="match status" value="1"/>
</dbReference>
<dbReference type="GO" id="GO:0042796">
    <property type="term" value="P:snRNA transcription by RNA polymerase III"/>
    <property type="evidence" value="ECO:0007669"/>
    <property type="project" value="TreeGrafter"/>
</dbReference>
<comment type="caution">
    <text evidence="3">The sequence shown here is derived from an EMBL/GenBank/DDBJ whole genome shotgun (WGS) entry which is preliminary data.</text>
</comment>
<proteinExistence type="predicted"/>
<dbReference type="AlphaFoldDB" id="A0A8J4YM37"/>
<reference evidence="3" key="1">
    <citation type="submission" date="2020-07" db="EMBL/GenBank/DDBJ databases">
        <title>The High-quality genome of the commercially important snow crab, Chionoecetes opilio.</title>
        <authorList>
            <person name="Jeong J.-H."/>
            <person name="Ryu S."/>
        </authorList>
    </citation>
    <scope>NUCLEOTIDE SEQUENCE</scope>
    <source>
        <strain evidence="3">MADBK_172401_WGS</strain>
        <tissue evidence="3">Digestive gland</tissue>
    </source>
</reference>
<feature type="compositionally biased region" description="Basic and acidic residues" evidence="2">
    <location>
        <begin position="492"/>
        <end position="522"/>
    </location>
</feature>
<feature type="compositionally biased region" description="Basic residues" evidence="2">
    <location>
        <begin position="443"/>
        <end position="453"/>
    </location>
</feature>
<name>A0A8J4YM37_CHIOP</name>
<dbReference type="EMBL" id="JACEEZ010004677">
    <property type="protein sequence ID" value="KAG0726264.1"/>
    <property type="molecule type" value="Genomic_DNA"/>
</dbReference>
<dbReference type="GO" id="GO:0045945">
    <property type="term" value="P:positive regulation of transcription by RNA polymerase III"/>
    <property type="evidence" value="ECO:0007669"/>
    <property type="project" value="TreeGrafter"/>
</dbReference>
<dbReference type="PANTHER" id="PTHR14633">
    <property type="entry name" value="LITTLE ELONGATION COMPLEX SUBUNIT 2"/>
    <property type="match status" value="1"/>
</dbReference>